<proteinExistence type="predicted"/>
<protein>
    <submittedName>
        <fullName evidence="1">Uncharacterized protein</fullName>
    </submittedName>
</protein>
<accession>A0A5J4VAN0</accession>
<name>A0A5J4VAN0_9EUKA</name>
<gene>
    <name evidence="1" type="ORF">EZS28_024944</name>
</gene>
<dbReference type="EMBL" id="SNRW01008434">
    <property type="protein sequence ID" value="KAA6379530.1"/>
    <property type="molecule type" value="Genomic_DNA"/>
</dbReference>
<reference evidence="1 2" key="1">
    <citation type="submission" date="2019-03" db="EMBL/GenBank/DDBJ databases">
        <title>Single cell metagenomics reveals metabolic interactions within the superorganism composed of flagellate Streblomastix strix and complex community of Bacteroidetes bacteria on its surface.</title>
        <authorList>
            <person name="Treitli S.C."/>
            <person name="Kolisko M."/>
            <person name="Husnik F."/>
            <person name="Keeling P."/>
            <person name="Hampl V."/>
        </authorList>
    </citation>
    <scope>NUCLEOTIDE SEQUENCE [LARGE SCALE GENOMIC DNA]</scope>
    <source>
        <strain evidence="1">ST1C</strain>
    </source>
</reference>
<comment type="caution">
    <text evidence="1">The sequence shown here is derived from an EMBL/GenBank/DDBJ whole genome shotgun (WGS) entry which is preliminary data.</text>
</comment>
<sequence length="66" mass="7857">MLVIQTNGQIDLLEGENQHQCPHYQSNNSDLQPRLQVLDKRVRIPQRLEKEQKQTLDHVRSIEIRQ</sequence>
<evidence type="ECO:0000313" key="2">
    <source>
        <dbReference type="Proteomes" id="UP000324800"/>
    </source>
</evidence>
<dbReference type="Proteomes" id="UP000324800">
    <property type="component" value="Unassembled WGS sequence"/>
</dbReference>
<evidence type="ECO:0000313" key="1">
    <source>
        <dbReference type="EMBL" id="KAA6379530.1"/>
    </source>
</evidence>
<dbReference type="AlphaFoldDB" id="A0A5J4VAN0"/>
<organism evidence="1 2">
    <name type="scientific">Streblomastix strix</name>
    <dbReference type="NCBI Taxonomy" id="222440"/>
    <lineage>
        <taxon>Eukaryota</taxon>
        <taxon>Metamonada</taxon>
        <taxon>Preaxostyla</taxon>
        <taxon>Oxymonadida</taxon>
        <taxon>Streblomastigidae</taxon>
        <taxon>Streblomastix</taxon>
    </lineage>
</organism>